<comment type="similarity">
    <text evidence="1 4">Belongs to the inositol phosphokinase (IPK) family.</text>
</comment>
<evidence type="ECO:0000256" key="4">
    <source>
        <dbReference type="RuleBase" id="RU363090"/>
    </source>
</evidence>
<dbReference type="OrthoDB" id="2573163at2759"/>
<keyword evidence="3 4" id="KW-0418">Kinase</keyword>
<dbReference type="GO" id="GO:0046854">
    <property type="term" value="P:phosphatidylinositol phosphate biosynthetic process"/>
    <property type="evidence" value="ECO:0007669"/>
    <property type="project" value="TreeGrafter"/>
</dbReference>
<evidence type="ECO:0000256" key="2">
    <source>
        <dbReference type="ARBA" id="ARBA00022679"/>
    </source>
</evidence>
<proteinExistence type="inferred from homology"/>
<dbReference type="Proteomes" id="UP000324585">
    <property type="component" value="Unassembled WGS sequence"/>
</dbReference>
<dbReference type="EC" id="2.7.-.-" evidence="4"/>
<dbReference type="InterPro" id="IPR038286">
    <property type="entry name" value="IPK_sf"/>
</dbReference>
<feature type="region of interest" description="Disordered" evidence="5">
    <location>
        <begin position="151"/>
        <end position="181"/>
    </location>
</feature>
<feature type="compositionally biased region" description="Acidic residues" evidence="5">
    <location>
        <begin position="157"/>
        <end position="170"/>
    </location>
</feature>
<accession>A0A5J4Z081</accession>
<dbReference type="SUPFAM" id="SSF56104">
    <property type="entry name" value="SAICAR synthase-like"/>
    <property type="match status" value="1"/>
</dbReference>
<dbReference type="GO" id="GO:0032958">
    <property type="term" value="P:inositol phosphate biosynthetic process"/>
    <property type="evidence" value="ECO:0007669"/>
    <property type="project" value="InterPro"/>
</dbReference>
<reference evidence="7" key="1">
    <citation type="journal article" date="2019" name="Nat. Commun.">
        <title>Expansion of phycobilisome linker gene families in mesophilic red algae.</title>
        <authorList>
            <person name="Lee J."/>
            <person name="Kim D."/>
            <person name="Bhattacharya D."/>
            <person name="Yoon H.S."/>
        </authorList>
    </citation>
    <scope>NUCLEOTIDE SEQUENCE [LARGE SCALE GENOMIC DNA]</scope>
    <source>
        <strain evidence="7">CCMP 1328</strain>
    </source>
</reference>
<evidence type="ECO:0000256" key="5">
    <source>
        <dbReference type="SAM" id="MobiDB-lite"/>
    </source>
</evidence>
<keyword evidence="2 4" id="KW-0808">Transferase</keyword>
<dbReference type="AlphaFoldDB" id="A0A5J4Z081"/>
<dbReference type="EMBL" id="VRMN01000003">
    <property type="protein sequence ID" value="KAA8496223.1"/>
    <property type="molecule type" value="Genomic_DNA"/>
</dbReference>
<evidence type="ECO:0000313" key="6">
    <source>
        <dbReference type="EMBL" id="KAA8496223.1"/>
    </source>
</evidence>
<dbReference type="GO" id="GO:0005737">
    <property type="term" value="C:cytoplasm"/>
    <property type="evidence" value="ECO:0007669"/>
    <property type="project" value="TreeGrafter"/>
</dbReference>
<dbReference type="PANTHER" id="PTHR12400">
    <property type="entry name" value="INOSITOL POLYPHOSPHATE KINASE"/>
    <property type="match status" value="1"/>
</dbReference>
<dbReference type="GO" id="GO:0005634">
    <property type="term" value="C:nucleus"/>
    <property type="evidence" value="ECO:0007669"/>
    <property type="project" value="TreeGrafter"/>
</dbReference>
<gene>
    <name evidence="6" type="ORF">FVE85_2378</name>
</gene>
<name>A0A5J4Z081_PORPP</name>
<protein>
    <recommendedName>
        <fullName evidence="4">Kinase</fullName>
        <ecNumber evidence="4">2.7.-.-</ecNumber>
    </recommendedName>
</protein>
<feature type="compositionally biased region" description="Basic and acidic residues" evidence="5">
    <location>
        <begin position="81"/>
        <end position="93"/>
    </location>
</feature>
<dbReference type="Gene3D" id="3.30.470.160">
    <property type="entry name" value="Inositol polyphosphate kinase"/>
    <property type="match status" value="1"/>
</dbReference>
<dbReference type="GO" id="GO:0000828">
    <property type="term" value="F:inositol hexakisphosphate kinase activity"/>
    <property type="evidence" value="ECO:0007669"/>
    <property type="project" value="TreeGrafter"/>
</dbReference>
<feature type="region of interest" description="Disordered" evidence="5">
    <location>
        <begin position="1"/>
        <end position="101"/>
    </location>
</feature>
<comment type="caution">
    <text evidence="6">The sequence shown here is derived from an EMBL/GenBank/DDBJ whole genome shotgun (WGS) entry which is preliminary data.</text>
</comment>
<evidence type="ECO:0000256" key="3">
    <source>
        <dbReference type="ARBA" id="ARBA00022777"/>
    </source>
</evidence>
<dbReference type="InterPro" id="IPR005522">
    <property type="entry name" value="IPK"/>
</dbReference>
<dbReference type="PANTHER" id="PTHR12400:SF21">
    <property type="entry name" value="KINASE"/>
    <property type="match status" value="1"/>
</dbReference>
<keyword evidence="7" id="KW-1185">Reference proteome</keyword>
<dbReference type="Pfam" id="PF03770">
    <property type="entry name" value="IPK"/>
    <property type="match status" value="1"/>
</dbReference>
<feature type="compositionally biased region" description="Polar residues" evidence="5">
    <location>
        <begin position="338"/>
        <end position="355"/>
    </location>
</feature>
<evidence type="ECO:0000256" key="1">
    <source>
        <dbReference type="ARBA" id="ARBA00007374"/>
    </source>
</evidence>
<sequence length="600" mass="66521">MEAVNSPRDGAGTEARRELTRRGSKRLERMPSLRQQQQQSSSQAVAERSFLSPLGSPMRDNDASPRPPPAHARGKGQGGGQRDDRIHMVHDDGSGSASGAALRGAHGAEMVDVAVNLNMGMETMDMDCLSSAEDAAEDKIHSPTFRSAFSASAVVTTEEEEGGGDDDGDEEHGVRLSRASPPRDVDVAPLRMYAYSAHRLDESELKPYPHQVGGHGPLSRVCGRVLKPLHRKEYVFYETLWLKDAPKEIRWMRDFCPQYFGKYERTTQSGRARRELGHTAVPASPESGLVRKSTALAMQRIALQNEQVEPPNPDAPCVENLEFPGAQPNAGGADGDSTPLSTASSQSLRPVSSIHRTGSSVWKTVGAATQGKGAGLGEEVGMSPWAGKMRELYSATEAASNNIFIQIADVNARFTSPCVLDLKIGRRHYDDDAPEEKVRRHIEKSKNTTSHSVGIRFTGMQVYNAASGTFLFYDKYRGRSLKPEDLMNEFSRFFSNGQCVRYDAIRVVVERLRILFEKMQKQTLFRFYSSSVLIVYEGDLDAVAKNDHLPVADVKMIDFAHTQHNDDRKVDEGYLFGLHNLIQILIQLLERERRTTQEES</sequence>
<organism evidence="6 7">
    <name type="scientific">Porphyridium purpureum</name>
    <name type="common">Red alga</name>
    <name type="synonym">Porphyridium cruentum</name>
    <dbReference type="NCBI Taxonomy" id="35688"/>
    <lineage>
        <taxon>Eukaryota</taxon>
        <taxon>Rhodophyta</taxon>
        <taxon>Bangiophyceae</taxon>
        <taxon>Porphyridiales</taxon>
        <taxon>Porphyridiaceae</taxon>
        <taxon>Porphyridium</taxon>
    </lineage>
</organism>
<feature type="compositionally biased region" description="Basic and acidic residues" evidence="5">
    <location>
        <begin position="14"/>
        <end position="31"/>
    </location>
</feature>
<feature type="region of interest" description="Disordered" evidence="5">
    <location>
        <begin position="321"/>
        <end position="355"/>
    </location>
</feature>
<evidence type="ECO:0000313" key="7">
    <source>
        <dbReference type="Proteomes" id="UP000324585"/>
    </source>
</evidence>